<sequence length="227" mass="25948">MQKIPADHTFYKRSRKKQNKILLLIGLGALGFNLLMLLISIFTGWYLLVLFTFAISLSIIAPFFDTPQMVKNGKLTYFSSLFLAETERKAAIVIHGGTLFDYFFVIDRDLNGQQRTNLILQKFIEGLLHLTSSYHSKDAGIRVKGTSYILNERTLEKAGFTIVKTDVLQYVILIWNYFNLTLSLSLAKAKLTFPNLGRVVTFEAELSSLMDRRSYLESLNTRLTTVR</sequence>
<evidence type="ECO:0000256" key="1">
    <source>
        <dbReference type="SAM" id="Phobius"/>
    </source>
</evidence>
<gene>
    <name evidence="2" type="ORF">FHG64_15825</name>
</gene>
<keyword evidence="1" id="KW-0812">Transmembrane</keyword>
<name>A0A5B7X7J4_9FLAO</name>
<dbReference type="OrthoDB" id="981982at2"/>
<evidence type="ECO:0000313" key="2">
    <source>
        <dbReference type="EMBL" id="QCY70742.1"/>
    </source>
</evidence>
<accession>A0A5B7X7J4</accession>
<dbReference type="Proteomes" id="UP000309016">
    <property type="component" value="Chromosome"/>
</dbReference>
<evidence type="ECO:0000313" key="3">
    <source>
        <dbReference type="Proteomes" id="UP000309016"/>
    </source>
</evidence>
<keyword evidence="1" id="KW-0472">Membrane</keyword>
<protein>
    <submittedName>
        <fullName evidence="2">Uncharacterized protein</fullName>
    </submittedName>
</protein>
<proteinExistence type="predicted"/>
<reference evidence="2 3" key="1">
    <citation type="submission" date="2019-06" db="EMBL/GenBank/DDBJ databases">
        <title>Complete genome sequence of Antarcticibacterium flavum KCTC 52984T from an Antarctic marine sediment.</title>
        <authorList>
            <person name="Lee Y.M."/>
            <person name="Shin S.C."/>
        </authorList>
    </citation>
    <scope>NUCLEOTIDE SEQUENCE [LARGE SCALE GENOMIC DNA]</scope>
    <source>
        <strain evidence="2 3">KCTC 52984</strain>
    </source>
</reference>
<feature type="transmembrane region" description="Helical" evidence="1">
    <location>
        <begin position="45"/>
        <end position="64"/>
    </location>
</feature>
<keyword evidence="3" id="KW-1185">Reference proteome</keyword>
<organism evidence="2 3">
    <name type="scientific">Antarcticibacterium flavum</name>
    <dbReference type="NCBI Taxonomy" id="2058175"/>
    <lineage>
        <taxon>Bacteria</taxon>
        <taxon>Pseudomonadati</taxon>
        <taxon>Bacteroidota</taxon>
        <taxon>Flavobacteriia</taxon>
        <taxon>Flavobacteriales</taxon>
        <taxon>Flavobacteriaceae</taxon>
        <taxon>Antarcticibacterium</taxon>
    </lineage>
</organism>
<keyword evidence="1" id="KW-1133">Transmembrane helix</keyword>
<feature type="transmembrane region" description="Helical" evidence="1">
    <location>
        <begin position="21"/>
        <end position="39"/>
    </location>
</feature>
<dbReference type="EMBL" id="CP040812">
    <property type="protein sequence ID" value="QCY70742.1"/>
    <property type="molecule type" value="Genomic_DNA"/>
</dbReference>
<dbReference type="RefSeq" id="WP_139067310.1">
    <property type="nucleotide sequence ID" value="NZ_CP040812.1"/>
</dbReference>
<dbReference type="KEGG" id="afla:FHG64_15825"/>
<dbReference type="AlphaFoldDB" id="A0A5B7X7J4"/>